<dbReference type="SMART" id="SM00897">
    <property type="entry name" value="FIST"/>
    <property type="match status" value="1"/>
</dbReference>
<evidence type="ECO:0000313" key="4">
    <source>
        <dbReference type="Proteomes" id="UP000245461"/>
    </source>
</evidence>
<feature type="domain" description="FIST" evidence="1">
    <location>
        <begin position="52"/>
        <end position="253"/>
    </location>
</feature>
<dbReference type="AlphaFoldDB" id="A0A317EGV3"/>
<dbReference type="SMART" id="SM01204">
    <property type="entry name" value="FIST_C"/>
    <property type="match status" value="1"/>
</dbReference>
<dbReference type="InterPro" id="IPR013702">
    <property type="entry name" value="FIST_domain_N"/>
</dbReference>
<gene>
    <name evidence="3" type="ORF">DKG74_06450</name>
</gene>
<reference evidence="3 4" key="1">
    <citation type="submission" date="2018-05" db="EMBL/GenBank/DDBJ databases">
        <title>Zavarzinia sp. HR-AS.</title>
        <authorList>
            <person name="Lee Y."/>
            <person name="Jeon C.O."/>
        </authorList>
    </citation>
    <scope>NUCLEOTIDE SEQUENCE [LARGE SCALE GENOMIC DNA]</scope>
    <source>
        <strain evidence="3 4">HR-AS</strain>
    </source>
</reference>
<dbReference type="Pfam" id="PF08495">
    <property type="entry name" value="FIST"/>
    <property type="match status" value="1"/>
</dbReference>
<dbReference type="EMBL" id="QGLE01000003">
    <property type="protein sequence ID" value="PWR24445.1"/>
    <property type="molecule type" value="Genomic_DNA"/>
</dbReference>
<sequence length="403" mass="43395">MMTARRPCKCPVGRARMSKIREEAVPPIRRATSEAMGVETAVADIVAGIGRAPIALLLLFCSPSHPLDAVAAGIEEALPGVTIAGCTTAGEITPFGYRTGTVTAVALSEPHFIATPHLIEPMSAFSFEEGRVLARTLRQTHAEACRGRPGETFALAVSDGLSMSEERLASVLGDVLEEIPLVGGSAGDDLMFRETRVLLGDVTRKDAAIVILVTTDLPFQVFQTQHFVSSSEKLVVTRADPTRRLVTEINAEPAAEEYARLIGLQVADLTPPVFASRPLVVRVGGRDYVRSIQRVNGDGSLSFFCAIDEGIVMNVANSIDLVANLIDTFENLKQAVGGRIEAVIGFDCAFRYIEMEQRQLLPMVSRLFAENRVVGFSTYGEQFGMMHVNQTFTGIAFGGHVAA</sequence>
<evidence type="ECO:0000313" key="3">
    <source>
        <dbReference type="EMBL" id="PWR24445.1"/>
    </source>
</evidence>
<evidence type="ECO:0000259" key="2">
    <source>
        <dbReference type="SMART" id="SM01204"/>
    </source>
</evidence>
<dbReference type="InterPro" id="IPR019494">
    <property type="entry name" value="FIST_C"/>
</dbReference>
<dbReference type="PANTHER" id="PTHR40252:SF2">
    <property type="entry name" value="BLR0328 PROTEIN"/>
    <property type="match status" value="1"/>
</dbReference>
<keyword evidence="4" id="KW-1185">Reference proteome</keyword>
<dbReference type="PANTHER" id="PTHR40252">
    <property type="entry name" value="BLR0328 PROTEIN"/>
    <property type="match status" value="1"/>
</dbReference>
<proteinExistence type="predicted"/>
<feature type="domain" description="FIST C-domain" evidence="2">
    <location>
        <begin position="254"/>
        <end position="385"/>
    </location>
</feature>
<organism evidence="3 4">
    <name type="scientific">Zavarzinia aquatilis</name>
    <dbReference type="NCBI Taxonomy" id="2211142"/>
    <lineage>
        <taxon>Bacteria</taxon>
        <taxon>Pseudomonadati</taxon>
        <taxon>Pseudomonadota</taxon>
        <taxon>Alphaproteobacteria</taxon>
        <taxon>Rhodospirillales</taxon>
        <taxon>Zavarziniaceae</taxon>
        <taxon>Zavarzinia</taxon>
    </lineage>
</organism>
<evidence type="ECO:0000259" key="1">
    <source>
        <dbReference type="SMART" id="SM00897"/>
    </source>
</evidence>
<comment type="caution">
    <text evidence="3">The sequence shown here is derived from an EMBL/GenBank/DDBJ whole genome shotgun (WGS) entry which is preliminary data.</text>
</comment>
<dbReference type="Proteomes" id="UP000245461">
    <property type="component" value="Unassembled WGS sequence"/>
</dbReference>
<protein>
    <submittedName>
        <fullName evidence="3">FIST domain containing protein</fullName>
    </submittedName>
</protein>
<name>A0A317EGV3_9PROT</name>
<accession>A0A317EGV3</accession>
<dbReference type="OrthoDB" id="9807948at2"/>
<dbReference type="Pfam" id="PF10442">
    <property type="entry name" value="FIST_C"/>
    <property type="match status" value="1"/>
</dbReference>